<sequence length="181" mass="20176">MRDKRVCCCGTGVGIQIIAWFQIITSVVGLILFGPVLSGAIEYHSALAEVPELEFLHKPLANQNLILWTGVVGCLALTIVLAIFVLWGHYTRSPNMMLASLILGWVGSMLQVSFLLYELVVWHNTSRFLFLVITLVTGTPIGAFFLWLVNTHRKEIMGYESPDMTHNLISVYHLGTLVNCD</sequence>
<evidence type="ECO:0000313" key="3">
    <source>
        <dbReference type="Proteomes" id="UP000708208"/>
    </source>
</evidence>
<protein>
    <submittedName>
        <fullName evidence="2">Uncharacterized protein</fullName>
    </submittedName>
</protein>
<comment type="caution">
    <text evidence="2">The sequence shown here is derived from an EMBL/GenBank/DDBJ whole genome shotgun (WGS) entry which is preliminary data.</text>
</comment>
<feature type="transmembrane region" description="Helical" evidence="1">
    <location>
        <begin position="65"/>
        <end position="86"/>
    </location>
</feature>
<dbReference type="EMBL" id="CAJVCH010535874">
    <property type="protein sequence ID" value="CAG7825345.1"/>
    <property type="molecule type" value="Genomic_DNA"/>
</dbReference>
<evidence type="ECO:0000313" key="2">
    <source>
        <dbReference type="EMBL" id="CAG7825345.1"/>
    </source>
</evidence>
<keyword evidence="3" id="KW-1185">Reference proteome</keyword>
<gene>
    <name evidence="2" type="ORF">AFUS01_LOCUS35459</name>
</gene>
<feature type="transmembrane region" description="Helical" evidence="1">
    <location>
        <begin position="98"/>
        <end position="122"/>
    </location>
</feature>
<reference evidence="2" key="1">
    <citation type="submission" date="2021-06" db="EMBL/GenBank/DDBJ databases">
        <authorList>
            <person name="Hodson N. C."/>
            <person name="Mongue J. A."/>
            <person name="Jaron S. K."/>
        </authorList>
    </citation>
    <scope>NUCLEOTIDE SEQUENCE</scope>
</reference>
<keyword evidence="1" id="KW-0472">Membrane</keyword>
<keyword evidence="1" id="KW-1133">Transmembrane helix</keyword>
<dbReference type="Proteomes" id="UP000708208">
    <property type="component" value="Unassembled WGS sequence"/>
</dbReference>
<keyword evidence="1" id="KW-0812">Transmembrane</keyword>
<feature type="transmembrane region" description="Helical" evidence="1">
    <location>
        <begin position="12"/>
        <end position="33"/>
    </location>
</feature>
<proteinExistence type="predicted"/>
<dbReference type="AlphaFoldDB" id="A0A8J2PXA1"/>
<organism evidence="2 3">
    <name type="scientific">Allacma fusca</name>
    <dbReference type="NCBI Taxonomy" id="39272"/>
    <lineage>
        <taxon>Eukaryota</taxon>
        <taxon>Metazoa</taxon>
        <taxon>Ecdysozoa</taxon>
        <taxon>Arthropoda</taxon>
        <taxon>Hexapoda</taxon>
        <taxon>Collembola</taxon>
        <taxon>Symphypleona</taxon>
        <taxon>Sminthuridae</taxon>
        <taxon>Allacma</taxon>
    </lineage>
</organism>
<name>A0A8J2PXA1_9HEXA</name>
<evidence type="ECO:0000256" key="1">
    <source>
        <dbReference type="SAM" id="Phobius"/>
    </source>
</evidence>
<feature type="transmembrane region" description="Helical" evidence="1">
    <location>
        <begin position="128"/>
        <end position="149"/>
    </location>
</feature>
<accession>A0A8J2PXA1</accession>